<dbReference type="AlphaFoldDB" id="A0A238XDX9"/>
<proteinExistence type="predicted"/>
<dbReference type="SUPFAM" id="SSF55797">
    <property type="entry name" value="PR-1-like"/>
    <property type="match status" value="1"/>
</dbReference>
<dbReference type="Gene3D" id="3.40.33.10">
    <property type="entry name" value="CAP"/>
    <property type="match status" value="1"/>
</dbReference>
<feature type="signal peptide" evidence="1">
    <location>
        <begin position="1"/>
        <end position="19"/>
    </location>
</feature>
<feature type="domain" description="SCP" evidence="2">
    <location>
        <begin position="28"/>
        <end position="129"/>
    </location>
</feature>
<evidence type="ECO:0000256" key="1">
    <source>
        <dbReference type="SAM" id="SignalP"/>
    </source>
</evidence>
<keyword evidence="4" id="KW-1185">Reference proteome</keyword>
<keyword evidence="1" id="KW-0732">Signal</keyword>
<dbReference type="Proteomes" id="UP000198417">
    <property type="component" value="Unassembled WGS sequence"/>
</dbReference>
<dbReference type="PANTHER" id="PTHR31157">
    <property type="entry name" value="SCP DOMAIN-CONTAINING PROTEIN"/>
    <property type="match status" value="1"/>
</dbReference>
<organism evidence="3 4">
    <name type="scientific">Puniceibacterium sediminis</name>
    <dbReference type="NCBI Taxonomy" id="1608407"/>
    <lineage>
        <taxon>Bacteria</taxon>
        <taxon>Pseudomonadati</taxon>
        <taxon>Pseudomonadota</taxon>
        <taxon>Alphaproteobacteria</taxon>
        <taxon>Rhodobacterales</taxon>
        <taxon>Paracoccaceae</taxon>
        <taxon>Puniceibacterium</taxon>
    </lineage>
</organism>
<feature type="chain" id="PRO_5012330897" evidence="1">
    <location>
        <begin position="20"/>
        <end position="143"/>
    </location>
</feature>
<evidence type="ECO:0000259" key="2">
    <source>
        <dbReference type="Pfam" id="PF00188"/>
    </source>
</evidence>
<evidence type="ECO:0000313" key="3">
    <source>
        <dbReference type="EMBL" id="SNR56109.1"/>
    </source>
</evidence>
<gene>
    <name evidence="3" type="ORF">SAMN06265370_11075</name>
</gene>
<dbReference type="PANTHER" id="PTHR31157:SF1">
    <property type="entry name" value="SCP DOMAIN-CONTAINING PROTEIN"/>
    <property type="match status" value="1"/>
</dbReference>
<evidence type="ECO:0000313" key="4">
    <source>
        <dbReference type="Proteomes" id="UP000198417"/>
    </source>
</evidence>
<sequence>MKKRFLSILILMMAGSVTAEPVPGAAQALNSLRAQQGLPPLAISEKLQLAAERHAQDMARRGYFSHIGANGSDIAARARAVGFRYCSLAENIAKGQRSLEAVMAGWNGSPGHRRNMLKRDVQVFGLARAAGNIWVMELGREGC</sequence>
<dbReference type="Pfam" id="PF00188">
    <property type="entry name" value="CAP"/>
    <property type="match status" value="1"/>
</dbReference>
<accession>A0A238XDX9</accession>
<dbReference type="InterPro" id="IPR035940">
    <property type="entry name" value="CAP_sf"/>
</dbReference>
<dbReference type="EMBL" id="FZNN01000010">
    <property type="protein sequence ID" value="SNR56109.1"/>
    <property type="molecule type" value="Genomic_DNA"/>
</dbReference>
<protein>
    <submittedName>
        <fullName evidence="3">Cysteine-rich secretory protein family protein</fullName>
    </submittedName>
</protein>
<dbReference type="InterPro" id="IPR014044">
    <property type="entry name" value="CAP_dom"/>
</dbReference>
<dbReference type="CDD" id="cd05379">
    <property type="entry name" value="CAP_bacterial"/>
    <property type="match status" value="1"/>
</dbReference>
<name>A0A238XDX9_9RHOB</name>
<reference evidence="3 4" key="1">
    <citation type="submission" date="2017-06" db="EMBL/GenBank/DDBJ databases">
        <authorList>
            <person name="Kim H.J."/>
            <person name="Triplett B.A."/>
        </authorList>
    </citation>
    <scope>NUCLEOTIDE SEQUENCE [LARGE SCALE GENOMIC DNA]</scope>
    <source>
        <strain evidence="3 4">DSM 29052</strain>
    </source>
</reference>